<dbReference type="PANTHER" id="PTHR16305:SF35">
    <property type="entry name" value="TRANSCRIPTIONAL ACTIVATOR DOMAIN"/>
    <property type="match status" value="1"/>
</dbReference>
<comment type="caution">
    <text evidence="5">The sequence shown here is derived from an EMBL/GenBank/DDBJ whole genome shotgun (WGS) entry which is preliminary data.</text>
</comment>
<accession>A0A010Z3T8</accession>
<dbReference type="InterPro" id="IPR000792">
    <property type="entry name" value="Tscrpt_reg_LuxR_C"/>
</dbReference>
<feature type="domain" description="HTH luxR-type" evidence="4">
    <location>
        <begin position="817"/>
        <end position="882"/>
    </location>
</feature>
<dbReference type="GO" id="GO:0006355">
    <property type="term" value="P:regulation of DNA-templated transcription"/>
    <property type="evidence" value="ECO:0007669"/>
    <property type="project" value="InterPro"/>
</dbReference>
<evidence type="ECO:0000313" key="6">
    <source>
        <dbReference type="Proteomes" id="UP000021053"/>
    </source>
</evidence>
<dbReference type="GO" id="GO:0003677">
    <property type="term" value="F:DNA binding"/>
    <property type="evidence" value="ECO:0007669"/>
    <property type="project" value="InterPro"/>
</dbReference>
<dbReference type="GO" id="GO:0004016">
    <property type="term" value="F:adenylate cyclase activity"/>
    <property type="evidence" value="ECO:0007669"/>
    <property type="project" value="TreeGrafter"/>
</dbReference>
<dbReference type="SMART" id="SM00421">
    <property type="entry name" value="HTH_LUXR"/>
    <property type="match status" value="1"/>
</dbReference>
<dbReference type="EMBL" id="JFBT01000001">
    <property type="protein sequence ID" value="EXG82058.1"/>
    <property type="molecule type" value="Genomic_DNA"/>
</dbReference>
<dbReference type="CDD" id="cd06170">
    <property type="entry name" value="LuxR_C_like"/>
    <property type="match status" value="1"/>
</dbReference>
<name>A0A010Z3T8_9ACTN</name>
<keyword evidence="1" id="KW-0547">Nucleotide-binding</keyword>
<reference evidence="5 6" key="1">
    <citation type="submission" date="2013-07" db="EMBL/GenBank/DDBJ databases">
        <authorList>
            <consortium name="DOE Joint Genome Institute"/>
            <person name="Eisen J."/>
            <person name="Huntemann M."/>
            <person name="Han J."/>
            <person name="Chen A."/>
            <person name="Kyrpides N."/>
            <person name="Mavromatis K."/>
            <person name="Markowitz V."/>
            <person name="Palaniappan K."/>
            <person name="Ivanova N."/>
            <person name="Schaumberg A."/>
            <person name="Pati A."/>
            <person name="Liolios K."/>
            <person name="Nordberg H.P."/>
            <person name="Cantor M.N."/>
            <person name="Hua S.X."/>
            <person name="Woyke T."/>
        </authorList>
    </citation>
    <scope>NUCLEOTIDE SEQUENCE [LARGE SCALE GENOMIC DNA]</scope>
    <source>
        <strain evidence="5 6">DSM 44712</strain>
    </source>
</reference>
<dbReference type="InterPro" id="IPR027417">
    <property type="entry name" value="P-loop_NTPase"/>
</dbReference>
<dbReference type="AlphaFoldDB" id="A0A010Z3T8"/>
<keyword evidence="6" id="KW-1185">Reference proteome</keyword>
<dbReference type="InterPro" id="IPR041664">
    <property type="entry name" value="AAA_16"/>
</dbReference>
<keyword evidence="2" id="KW-0067">ATP-binding</keyword>
<dbReference type="GO" id="GO:0005524">
    <property type="term" value="F:ATP binding"/>
    <property type="evidence" value="ECO:0007669"/>
    <property type="project" value="UniProtKB-KW"/>
</dbReference>
<gene>
    <name evidence="5" type="ORF">CryarDRAFT_3192</name>
</gene>
<dbReference type="SUPFAM" id="SSF46894">
    <property type="entry name" value="C-terminal effector domain of the bipartite response regulators"/>
    <property type="match status" value="1"/>
</dbReference>
<dbReference type="GO" id="GO:0005737">
    <property type="term" value="C:cytoplasm"/>
    <property type="evidence" value="ECO:0007669"/>
    <property type="project" value="TreeGrafter"/>
</dbReference>
<dbReference type="Proteomes" id="UP000021053">
    <property type="component" value="Unassembled WGS sequence"/>
</dbReference>
<protein>
    <submittedName>
        <fullName evidence="5">Transcriptional regulator, luxR family</fullName>
    </submittedName>
</protein>
<sequence>MLSEAAEGRGAALLIRGAAGVGKSELLRSVGATAAAEQNLTVLSAAGAEPERWFPFATLQLLLQPMADRINTVPGTHRMVLRGLFGGAEAMPDVYRVGLAVLELLAEAAERQPVLLLIDDMHWVDSSSRDVLGFVARRVSAHAVVVLAASRSTEPAFPEMHLEPLAPTAAADLLDASGRDLAAPLRTLILERAAGNPLALVELPKAAPDAPLGPDDLPLTRRLETAFADRTTTMSPTGRTFLRVLAAAPTAPTDRLLEATGQLTGEPVGIDAIQEALDADLVSVDRNTIEFRHPLMRSAIYEQASAAERHAIHRTLAAVLSDDIESRLVHEAAATIGCDDELADRLVDFAEQSRSLGRLAASVQALRRAAELMRDAQRRTTALVLAAELSSQLSDRHRTQALLARANLSVVGPVERARLLIMSDSAAFEPDEPHRRISDMTIAAGGAFDAGAREVAEDLLWRAAARCFFQDADRSTRAKITAELARWRPDPASPHAVIIRAYAEPYLHGSEVIRGLNTVSPGSADGRLTHFLGSGAMVIGEFTGSTRYLARAAAALRSQGRLGLLARTLAGAWPRFYLGQLDRARADAEEGLQLARETGETIASLGLGASAGLIAAMRGDHETATQRAQEVRASSMFDGMPFAAAIVRQTDGLLALQDGRATEAYAILASVFDPTDPHHHSVSRWLLVPDLADAAVLAGTVEHARELLGELPRLTGLLPSEMMRTAHAYATAVLASDESAEQAYSDGIAALPSGVALIRARLQLHHGRWLRRQRRYTAAREPLRAARDAFDRLGARPWAETASSQLRASGEVGNRRRPSPGEQLSPQELQIAVLASQGLTNRQIGERLFISHRTVGAHLYRIFPRLGLTDRRQLAAALAAGGLELTDA</sequence>
<dbReference type="HOGENOM" id="CLU_006850_4_1_11"/>
<dbReference type="PANTHER" id="PTHR16305">
    <property type="entry name" value="TESTICULAR SOLUBLE ADENYLYL CYCLASE"/>
    <property type="match status" value="1"/>
</dbReference>
<dbReference type="PROSITE" id="PS50043">
    <property type="entry name" value="HTH_LUXR_2"/>
    <property type="match status" value="1"/>
</dbReference>
<dbReference type="Gene3D" id="1.10.10.10">
    <property type="entry name" value="Winged helix-like DNA-binding domain superfamily/Winged helix DNA-binding domain"/>
    <property type="match status" value="1"/>
</dbReference>
<dbReference type="InterPro" id="IPR036388">
    <property type="entry name" value="WH-like_DNA-bd_sf"/>
</dbReference>
<evidence type="ECO:0000256" key="1">
    <source>
        <dbReference type="ARBA" id="ARBA00022741"/>
    </source>
</evidence>
<dbReference type="PROSITE" id="PS00622">
    <property type="entry name" value="HTH_LUXR_1"/>
    <property type="match status" value="1"/>
</dbReference>
<feature type="region of interest" description="Disordered" evidence="3">
    <location>
        <begin position="801"/>
        <end position="825"/>
    </location>
</feature>
<dbReference type="SUPFAM" id="SSF52540">
    <property type="entry name" value="P-loop containing nucleoside triphosphate hydrolases"/>
    <property type="match status" value="1"/>
</dbReference>
<dbReference type="PATRIC" id="fig|927661.3.peg.3149"/>
<dbReference type="InterPro" id="IPR016032">
    <property type="entry name" value="Sig_transdc_resp-reg_C-effctor"/>
</dbReference>
<proteinExistence type="predicted"/>
<evidence type="ECO:0000313" key="5">
    <source>
        <dbReference type="EMBL" id="EXG82058.1"/>
    </source>
</evidence>
<organism evidence="5 6">
    <name type="scientific">Cryptosporangium arvum DSM 44712</name>
    <dbReference type="NCBI Taxonomy" id="927661"/>
    <lineage>
        <taxon>Bacteria</taxon>
        <taxon>Bacillati</taxon>
        <taxon>Actinomycetota</taxon>
        <taxon>Actinomycetes</taxon>
        <taxon>Cryptosporangiales</taxon>
        <taxon>Cryptosporangiaceae</taxon>
        <taxon>Cryptosporangium</taxon>
    </lineage>
</organism>
<evidence type="ECO:0000256" key="2">
    <source>
        <dbReference type="ARBA" id="ARBA00022840"/>
    </source>
</evidence>
<dbReference type="Pfam" id="PF13191">
    <property type="entry name" value="AAA_16"/>
    <property type="match status" value="1"/>
</dbReference>
<evidence type="ECO:0000259" key="4">
    <source>
        <dbReference type="PROSITE" id="PS50043"/>
    </source>
</evidence>
<evidence type="ECO:0000256" key="3">
    <source>
        <dbReference type="SAM" id="MobiDB-lite"/>
    </source>
</evidence>
<dbReference type="PRINTS" id="PR00038">
    <property type="entry name" value="HTHLUXR"/>
</dbReference>
<dbReference type="Pfam" id="PF00196">
    <property type="entry name" value="GerE"/>
    <property type="match status" value="1"/>
</dbReference>